<feature type="coiled-coil region" evidence="1">
    <location>
        <begin position="595"/>
        <end position="626"/>
    </location>
</feature>
<proteinExistence type="predicted"/>
<dbReference type="PANTHER" id="PTHR32114:SF2">
    <property type="entry name" value="ABC TRANSPORTER ABCH.3"/>
    <property type="match status" value="1"/>
</dbReference>
<dbReference type="SUPFAM" id="SSF52540">
    <property type="entry name" value="P-loop containing nucleoside triphosphate hydrolases"/>
    <property type="match status" value="1"/>
</dbReference>
<dbReference type="Gene3D" id="3.40.50.300">
    <property type="entry name" value="P-loop containing nucleotide triphosphate hydrolases"/>
    <property type="match status" value="2"/>
</dbReference>
<keyword evidence="3" id="KW-1185">Reference proteome</keyword>
<keyword evidence="1" id="KW-0175">Coiled coil</keyword>
<organism evidence="2 3">
    <name type="scientific">Chryseobacterium indicum</name>
    <dbReference type="NCBI Taxonomy" id="2766954"/>
    <lineage>
        <taxon>Bacteria</taxon>
        <taxon>Pseudomonadati</taxon>
        <taxon>Bacteroidota</taxon>
        <taxon>Flavobacteriia</taxon>
        <taxon>Flavobacteriales</taxon>
        <taxon>Weeksellaceae</taxon>
        <taxon>Chryseobacterium group</taxon>
        <taxon>Chryseobacterium</taxon>
    </lineage>
</organism>
<dbReference type="InterPro" id="IPR027417">
    <property type="entry name" value="P-loop_NTPase"/>
</dbReference>
<evidence type="ECO:0008006" key="4">
    <source>
        <dbReference type="Google" id="ProtNLM"/>
    </source>
</evidence>
<dbReference type="RefSeq" id="WP_235130437.1">
    <property type="nucleotide sequence ID" value="NZ_JACSGT010000001.1"/>
</dbReference>
<feature type="coiled-coil region" evidence="1">
    <location>
        <begin position="334"/>
        <end position="389"/>
    </location>
</feature>
<dbReference type="EMBL" id="JACSGT010000001">
    <property type="protein sequence ID" value="MCF2218731.1"/>
    <property type="molecule type" value="Genomic_DNA"/>
</dbReference>
<evidence type="ECO:0000313" key="3">
    <source>
        <dbReference type="Proteomes" id="UP001430374"/>
    </source>
</evidence>
<protein>
    <recommendedName>
        <fullName evidence="4">Rad50/SbcC-type AAA domain-containing protein</fullName>
    </recommendedName>
</protein>
<evidence type="ECO:0000256" key="1">
    <source>
        <dbReference type="SAM" id="Coils"/>
    </source>
</evidence>
<accession>A0ABS9C620</accession>
<name>A0ABS9C620_9FLAO</name>
<evidence type="ECO:0000313" key="2">
    <source>
        <dbReference type="EMBL" id="MCF2218731.1"/>
    </source>
</evidence>
<dbReference type="PANTHER" id="PTHR32114">
    <property type="entry name" value="ABC TRANSPORTER ABCH.3"/>
    <property type="match status" value="1"/>
</dbReference>
<gene>
    <name evidence="2" type="ORF">H9Q08_05385</name>
</gene>
<dbReference type="Proteomes" id="UP001430374">
    <property type="component" value="Unassembled WGS sequence"/>
</dbReference>
<reference evidence="2" key="1">
    <citation type="submission" date="2021-08" db="EMBL/GenBank/DDBJ databases">
        <title>Complete genome sequence of Chryseobacterium sp strain PS-8.</title>
        <authorList>
            <person name="Das S.K."/>
        </authorList>
    </citation>
    <scope>NUCLEOTIDE SEQUENCE</scope>
    <source>
        <strain evidence="2">PS-8</strain>
    </source>
</reference>
<sequence>MKIKSVKITGFRAFEKEENSTFDFTSNGEIMDFASIYAPNGFGKTSFYDAVEWGVTHQIQRFDRMDDFEKMRKENSLPLLLNNSSSSGKVIVETDSNTFENTINKRKVYSTKTKPENEYFRNQILSQDLIDTFIKEDRADKRYERFLEIDSDLKNYDSIYKKAVRVLDYIKQEKVRIDGEIEKQKKSLQLEIDYDQEFKKFDEINELISFLKKNEEILDYVNRESFDETLHDNLSRNVKVRLLTLEEEFTKVGLQIDNIRLAKDGEENGDNKLKGGVLEYVDNRKKLENFDDQIKELNRIITLIESKDKAQRGIENTDRSLLEHRKRLEEVLSIEKKIEEYLILQKEIEEQEKRIGEFKNENGVKESEKSLIEEEINLLKSKNDQLQESLKLNQIKIEQIPNQKAKLDQLSKSHQFIKKSIEDLSKLIEDKELKLIELKRILEQFGYYETKIDEDLELLSEFAQFTKHQDLITQQLDFKINLEIKDKQLVEIQSKINNQNQFNNELKEFVNRGLEIISQTHTSDCPLCNHHYNSFEELSNNIVENKFFDNQLKENLENKISIETGINELKEKIISGNDNIKKSFALLKQPFSNDYNTLEKEIGKLNLQREEKKQELKNNLESTNEILVFFGNEQTPDDLAKTIQKEISKILKGINDNTELINTNNKKTGELLVIINGNNDNIKRLNDNIEVQQKSEDYKIVIDYFNLVLNHNQVDKAILLKDKSEIEKIISEFITEKKKYEDSLNHLNIELSNHNLSKQEYGNRIQQVNDAKNLILRVYESYESFIKSEFKIELTDKDKSQIEKEFFDLIEKQKQTQKIIEDKIEKYKIIEILKDDCLNVTVSQKIQDKIKKNLEGLKKLDNAEGQLNIEKDNLIEYLTKTIDEFFYTELINKIYKKIDPHPDYQAIEFKCEFADAKPRLQIYTTKVNDKGEVERSVPALYFSTAQVNVLSLSIFLARALKTKNPETKEAVDCIFIDDPIQSMDSINILSFIDLFRGITLSLGKQLIVSTHEENFHLLLQKKIPNELFKSKFIEFETFGKLKPDQYIV</sequence>
<comment type="caution">
    <text evidence="2">The sequence shown here is derived from an EMBL/GenBank/DDBJ whole genome shotgun (WGS) entry which is preliminary data.</text>
</comment>